<evidence type="ECO:0000313" key="2">
    <source>
        <dbReference type="RefSeq" id="XP_059606162.1"/>
    </source>
</evidence>
<dbReference type="VEuPathDB" id="FungiDB:An08g08630"/>
<dbReference type="KEGG" id="ang:An08g08630"/>
<evidence type="ECO:0000256" key="1">
    <source>
        <dbReference type="SAM" id="MobiDB-lite"/>
    </source>
</evidence>
<feature type="compositionally biased region" description="Basic and acidic residues" evidence="1">
    <location>
        <begin position="138"/>
        <end position="153"/>
    </location>
</feature>
<sequence>MGYPLPFGLRGFCSGVEPEDDQWLGRVEIKKGRKYMCLADRSLALGDSGESIRARSRQGTLPSILDGSPLPDSATARRKFSVTLGERIVWQLFAIDCDASKPCVVITIATAINHTMEAENKSFECDDSQGIKASGRSRAGDREEASTVERSETQKQGMRRSIFKRIGLREVANRSTRRLKLTGSSSTWASASFRFRIRDAPHAILYACANIFPYTVMMDRLNQINGSAQAVSLMCVALCGTAADGSLSARMHLGVGTNALLRLCFQSPSSSGRVRLKSGPAGSLGIEKVASYQSGSFKRLFCHPRLVISRDHSPSPLSWGLFGCHGIRVVDESVSCSMNTTTSDRHAVAERVAVRPFMVRSEIRPGWPAGQTLSPDSSQHARHHIGISRGHLSWLSWY</sequence>
<proteinExistence type="predicted"/>
<reference evidence="2" key="1">
    <citation type="submission" date="2025-02" db="EMBL/GenBank/DDBJ databases">
        <authorList>
            <consortium name="NCBI Genome Project"/>
        </authorList>
    </citation>
    <scope>NUCLEOTIDE SEQUENCE</scope>
</reference>
<dbReference type="AlphaFoldDB" id="A0AAJ8BYB2"/>
<accession>A0AAJ8BYB2</accession>
<organism evidence="2">
    <name type="scientific">Aspergillus niger</name>
    <dbReference type="NCBI Taxonomy" id="5061"/>
    <lineage>
        <taxon>Eukaryota</taxon>
        <taxon>Fungi</taxon>
        <taxon>Dikarya</taxon>
        <taxon>Ascomycota</taxon>
        <taxon>Pezizomycotina</taxon>
        <taxon>Eurotiomycetes</taxon>
        <taxon>Eurotiomycetidae</taxon>
        <taxon>Eurotiales</taxon>
        <taxon>Aspergillaceae</taxon>
        <taxon>Aspergillus</taxon>
        <taxon>Aspergillus subgen. Circumdati</taxon>
    </lineage>
</organism>
<protein>
    <submittedName>
        <fullName evidence="2">Uncharacterized protein</fullName>
    </submittedName>
</protein>
<dbReference type="RefSeq" id="XP_059606162.1">
    <property type="nucleotide sequence ID" value="XM_059749252.1"/>
</dbReference>
<reference evidence="2" key="2">
    <citation type="submission" date="2025-08" db="UniProtKB">
        <authorList>
            <consortium name="RefSeq"/>
        </authorList>
    </citation>
    <scope>IDENTIFICATION</scope>
</reference>
<gene>
    <name evidence="2" type="ORF">An08g08630</name>
</gene>
<name>A0AAJ8BYB2_ASPNG</name>
<dbReference type="GeneID" id="84591769"/>
<feature type="region of interest" description="Disordered" evidence="1">
    <location>
        <begin position="123"/>
        <end position="154"/>
    </location>
</feature>